<name>A0AAW2ZEU8_9EUKA</name>
<dbReference type="PANTHER" id="PTHR46865:SF2">
    <property type="entry name" value="MONOOXYGENASE"/>
    <property type="match status" value="1"/>
</dbReference>
<sequence>MHVLISGAGIAGPVLAFWLSQYGIKSTIVERSPLLRTNGQTIDLRGSSIKVAKLMGLEEIIRNRSTHEDGIYFVDADDKHQAAFPMDTLDGRGFTSEIEIVRGELVDILFEATSKDPNIQYKFDDYITDISSGEDSALVTFNSGNKDTYDIVVGADGLGSKTRRIVFGEQDSPYCSLGQYGSYFTIPHLESDGTWSRWYNAPGGRVLMLRPDGQELTTRAYLFYISEHEKSDLVKKDAATQKATLTEYFEDAGWEAPRILKGMQDAKDFYFQEIAQVKTEQWSKGRFVLLGDAGYCPSPISGLGTTCAVVGAYVLAGEIATKRDYKSAFEGYETILRPYIEKAQKLPPGAPRLACPQTEWGIWALNKFFGAVSFVLRSGVAGWFSRFAPAALNASTDLELPNYEISQQ</sequence>
<dbReference type="PRINTS" id="PR00420">
    <property type="entry name" value="RNGMNOXGNASE"/>
</dbReference>
<dbReference type="Proteomes" id="UP001431209">
    <property type="component" value="Unassembled WGS sequence"/>
</dbReference>
<dbReference type="InterPro" id="IPR051704">
    <property type="entry name" value="FAD_aromatic-hydroxylase"/>
</dbReference>
<dbReference type="Gene3D" id="3.30.9.10">
    <property type="entry name" value="D-Amino Acid Oxidase, subunit A, domain 2"/>
    <property type="match status" value="1"/>
</dbReference>
<dbReference type="InterPro" id="IPR002938">
    <property type="entry name" value="FAD-bd"/>
</dbReference>
<dbReference type="InterPro" id="IPR036188">
    <property type="entry name" value="FAD/NAD-bd_sf"/>
</dbReference>
<evidence type="ECO:0000259" key="1">
    <source>
        <dbReference type="Pfam" id="PF01494"/>
    </source>
</evidence>
<dbReference type="EMBL" id="JAOPGA020001381">
    <property type="protein sequence ID" value="KAL0487894.1"/>
    <property type="molecule type" value="Genomic_DNA"/>
</dbReference>
<dbReference type="Pfam" id="PF01494">
    <property type="entry name" value="FAD_binding_3"/>
    <property type="match status" value="1"/>
</dbReference>
<keyword evidence="3" id="KW-1185">Reference proteome</keyword>
<evidence type="ECO:0000313" key="2">
    <source>
        <dbReference type="EMBL" id="KAL0487894.1"/>
    </source>
</evidence>
<dbReference type="AlphaFoldDB" id="A0AAW2ZEU8"/>
<dbReference type="GO" id="GO:0071949">
    <property type="term" value="F:FAD binding"/>
    <property type="evidence" value="ECO:0007669"/>
    <property type="project" value="InterPro"/>
</dbReference>
<dbReference type="PANTHER" id="PTHR46865">
    <property type="entry name" value="OXIDOREDUCTASE-RELATED"/>
    <property type="match status" value="1"/>
</dbReference>
<gene>
    <name evidence="2" type="ORF">AKO1_015204</name>
</gene>
<reference evidence="2 3" key="1">
    <citation type="submission" date="2024-03" db="EMBL/GenBank/DDBJ databases">
        <title>The Acrasis kona genome and developmental transcriptomes reveal deep origins of eukaryotic multicellular pathways.</title>
        <authorList>
            <person name="Sheikh S."/>
            <person name="Fu C.-J."/>
            <person name="Brown M.W."/>
            <person name="Baldauf S.L."/>
        </authorList>
    </citation>
    <scope>NUCLEOTIDE SEQUENCE [LARGE SCALE GENOMIC DNA]</scope>
    <source>
        <strain evidence="2 3">ATCC MYA-3509</strain>
    </source>
</reference>
<evidence type="ECO:0000313" key="3">
    <source>
        <dbReference type="Proteomes" id="UP001431209"/>
    </source>
</evidence>
<proteinExistence type="predicted"/>
<organism evidence="2 3">
    <name type="scientific">Acrasis kona</name>
    <dbReference type="NCBI Taxonomy" id="1008807"/>
    <lineage>
        <taxon>Eukaryota</taxon>
        <taxon>Discoba</taxon>
        <taxon>Heterolobosea</taxon>
        <taxon>Tetramitia</taxon>
        <taxon>Eutetramitia</taxon>
        <taxon>Acrasidae</taxon>
        <taxon>Acrasis</taxon>
    </lineage>
</organism>
<comment type="caution">
    <text evidence="2">The sequence shown here is derived from an EMBL/GenBank/DDBJ whole genome shotgun (WGS) entry which is preliminary data.</text>
</comment>
<dbReference type="Gene3D" id="3.50.50.60">
    <property type="entry name" value="FAD/NAD(P)-binding domain"/>
    <property type="match status" value="1"/>
</dbReference>
<protein>
    <recommendedName>
        <fullName evidence="1">FAD-binding domain-containing protein</fullName>
    </recommendedName>
</protein>
<dbReference type="SUPFAM" id="SSF51905">
    <property type="entry name" value="FAD/NAD(P)-binding domain"/>
    <property type="match status" value="1"/>
</dbReference>
<accession>A0AAW2ZEU8</accession>
<feature type="domain" description="FAD-binding" evidence="1">
    <location>
        <begin position="2"/>
        <end position="321"/>
    </location>
</feature>